<dbReference type="CDD" id="cd07989">
    <property type="entry name" value="LPLAT_AGPAT-like"/>
    <property type="match status" value="1"/>
</dbReference>
<feature type="compositionally biased region" description="Basic residues" evidence="3">
    <location>
        <begin position="270"/>
        <end position="289"/>
    </location>
</feature>
<reference evidence="5 6" key="1">
    <citation type="submission" date="2018-11" db="EMBL/GenBank/DDBJ databases">
        <title>Sequencing the genomes of 1000 actinobacteria strains.</title>
        <authorList>
            <person name="Klenk H.-P."/>
        </authorList>
    </citation>
    <scope>NUCLEOTIDE SEQUENCE [LARGE SCALE GENOMIC DNA]</scope>
    <source>
        <strain evidence="5 6">DSM 44231</strain>
    </source>
</reference>
<evidence type="ECO:0000313" key="6">
    <source>
        <dbReference type="Proteomes" id="UP000268727"/>
    </source>
</evidence>
<evidence type="ECO:0000256" key="1">
    <source>
        <dbReference type="ARBA" id="ARBA00022679"/>
    </source>
</evidence>
<proteinExistence type="predicted"/>
<evidence type="ECO:0000313" key="5">
    <source>
        <dbReference type="EMBL" id="ROP37699.1"/>
    </source>
</evidence>
<feature type="region of interest" description="Disordered" evidence="3">
    <location>
        <begin position="236"/>
        <end position="298"/>
    </location>
</feature>
<dbReference type="AlphaFoldDB" id="A0A3N1H5A1"/>
<dbReference type="Pfam" id="PF01553">
    <property type="entry name" value="Acyltransferase"/>
    <property type="match status" value="1"/>
</dbReference>
<dbReference type="GO" id="GO:0006654">
    <property type="term" value="P:phosphatidic acid biosynthetic process"/>
    <property type="evidence" value="ECO:0007669"/>
    <property type="project" value="TreeGrafter"/>
</dbReference>
<dbReference type="PANTHER" id="PTHR10434:SF11">
    <property type="entry name" value="1-ACYL-SN-GLYCEROL-3-PHOSPHATE ACYLTRANSFERASE"/>
    <property type="match status" value="1"/>
</dbReference>
<accession>A0A3N1H5A1</accession>
<dbReference type="GO" id="GO:0005886">
    <property type="term" value="C:plasma membrane"/>
    <property type="evidence" value="ECO:0007669"/>
    <property type="project" value="TreeGrafter"/>
</dbReference>
<dbReference type="EMBL" id="RJKM01000001">
    <property type="protein sequence ID" value="ROP37699.1"/>
    <property type="molecule type" value="Genomic_DNA"/>
</dbReference>
<evidence type="ECO:0000256" key="3">
    <source>
        <dbReference type="SAM" id="MobiDB-lite"/>
    </source>
</evidence>
<evidence type="ECO:0000256" key="2">
    <source>
        <dbReference type="ARBA" id="ARBA00023315"/>
    </source>
</evidence>
<dbReference type="SMART" id="SM00563">
    <property type="entry name" value="PlsC"/>
    <property type="match status" value="1"/>
</dbReference>
<dbReference type="SUPFAM" id="SSF69593">
    <property type="entry name" value="Glycerol-3-phosphate (1)-acyltransferase"/>
    <property type="match status" value="1"/>
</dbReference>
<dbReference type="GO" id="GO:0003841">
    <property type="term" value="F:1-acylglycerol-3-phosphate O-acyltransferase activity"/>
    <property type="evidence" value="ECO:0007669"/>
    <property type="project" value="TreeGrafter"/>
</dbReference>
<evidence type="ECO:0000259" key="4">
    <source>
        <dbReference type="SMART" id="SM00563"/>
    </source>
</evidence>
<dbReference type="Proteomes" id="UP000268727">
    <property type="component" value="Unassembled WGS sequence"/>
</dbReference>
<name>A0A3N1H5A1_9PSEU</name>
<sequence length="298" mass="32872">MLYTVMKRVVAPAARLVYRPTVEGLENVPADGPVILAPNHLSFIDSIVIPMVVPRRVSFLAKAEYFEGKGAKGALSRYFFGSLGHVPVRRGLGRAARASLDTAKDILEHGGAFAIYPEGTRSLDGRLHRGRTGVARMALESGAPVVPVGLIGTDEVQPVDRRLPRVRPITVRFGEPLRFDRYAGMQESLPVLRSVTDEIVYRILELSGQEYVGQLPELERRRLTAWERRRGPPREVAPFDVVGLSRGSDRCGTRTPDRPPRPAAAPRRSPAARRARTRGPRPPSRRPPRGRSASSCRG</sequence>
<keyword evidence="1 5" id="KW-0808">Transferase</keyword>
<keyword evidence="2 5" id="KW-0012">Acyltransferase</keyword>
<gene>
    <name evidence="5" type="ORF">EDD40_3020</name>
</gene>
<feature type="domain" description="Phospholipid/glycerol acyltransferase" evidence="4">
    <location>
        <begin position="34"/>
        <end position="153"/>
    </location>
</feature>
<dbReference type="PANTHER" id="PTHR10434">
    <property type="entry name" value="1-ACYL-SN-GLYCEROL-3-PHOSPHATE ACYLTRANSFERASE"/>
    <property type="match status" value="1"/>
</dbReference>
<protein>
    <submittedName>
        <fullName evidence="5">1-acyl-sn-glycerol-3-phosphate acyltransferase</fullName>
    </submittedName>
</protein>
<dbReference type="InterPro" id="IPR002123">
    <property type="entry name" value="Plipid/glycerol_acylTrfase"/>
</dbReference>
<keyword evidence="6" id="KW-1185">Reference proteome</keyword>
<feature type="compositionally biased region" description="Basic and acidic residues" evidence="3">
    <location>
        <begin position="247"/>
        <end position="260"/>
    </location>
</feature>
<organism evidence="5 6">
    <name type="scientific">Saccharothrix texasensis</name>
    <dbReference type="NCBI Taxonomy" id="103734"/>
    <lineage>
        <taxon>Bacteria</taxon>
        <taxon>Bacillati</taxon>
        <taxon>Actinomycetota</taxon>
        <taxon>Actinomycetes</taxon>
        <taxon>Pseudonocardiales</taxon>
        <taxon>Pseudonocardiaceae</taxon>
        <taxon>Saccharothrix</taxon>
    </lineage>
</organism>
<comment type="caution">
    <text evidence="5">The sequence shown here is derived from an EMBL/GenBank/DDBJ whole genome shotgun (WGS) entry which is preliminary data.</text>
</comment>